<accession>A0ABW1V8J7</accession>
<dbReference type="SUPFAM" id="SSF140453">
    <property type="entry name" value="EsxAB dimer-like"/>
    <property type="match status" value="1"/>
</dbReference>
<dbReference type="InterPro" id="IPR036689">
    <property type="entry name" value="ESAT-6-like_sf"/>
</dbReference>
<protein>
    <recommendedName>
        <fullName evidence="3">WXG100 family type VII secretion target</fullName>
    </recommendedName>
</protein>
<dbReference type="Gene3D" id="1.10.287.1060">
    <property type="entry name" value="ESAT-6-like"/>
    <property type="match status" value="1"/>
</dbReference>
<keyword evidence="2" id="KW-1185">Reference proteome</keyword>
<comment type="caution">
    <text evidence="1">The sequence shown here is derived from an EMBL/GenBank/DDBJ whole genome shotgun (WGS) entry which is preliminary data.</text>
</comment>
<evidence type="ECO:0008006" key="3">
    <source>
        <dbReference type="Google" id="ProtNLM"/>
    </source>
</evidence>
<organism evidence="1 2">
    <name type="scientific">Paenibacillus septentrionalis</name>
    <dbReference type="NCBI Taxonomy" id="429342"/>
    <lineage>
        <taxon>Bacteria</taxon>
        <taxon>Bacillati</taxon>
        <taxon>Bacillota</taxon>
        <taxon>Bacilli</taxon>
        <taxon>Bacillales</taxon>
        <taxon>Paenibacillaceae</taxon>
        <taxon>Paenibacillus</taxon>
    </lineage>
</organism>
<dbReference type="EMBL" id="JBHSTE010000004">
    <property type="protein sequence ID" value="MFC6333908.1"/>
    <property type="molecule type" value="Genomic_DNA"/>
</dbReference>
<proteinExistence type="predicted"/>
<evidence type="ECO:0000313" key="1">
    <source>
        <dbReference type="EMBL" id="MFC6333908.1"/>
    </source>
</evidence>
<dbReference type="RefSeq" id="WP_379235845.1">
    <property type="nucleotide sequence ID" value="NZ_JBHSTE010000004.1"/>
</dbReference>
<reference evidence="2" key="1">
    <citation type="journal article" date="2019" name="Int. J. Syst. Evol. Microbiol.">
        <title>The Global Catalogue of Microorganisms (GCM) 10K type strain sequencing project: providing services to taxonomists for standard genome sequencing and annotation.</title>
        <authorList>
            <consortium name="The Broad Institute Genomics Platform"/>
            <consortium name="The Broad Institute Genome Sequencing Center for Infectious Disease"/>
            <person name="Wu L."/>
            <person name="Ma J."/>
        </authorList>
    </citation>
    <scope>NUCLEOTIDE SEQUENCE [LARGE SCALE GENOMIC DNA]</scope>
    <source>
        <strain evidence="2">PCU 280</strain>
    </source>
</reference>
<evidence type="ECO:0000313" key="2">
    <source>
        <dbReference type="Proteomes" id="UP001596233"/>
    </source>
</evidence>
<dbReference type="Proteomes" id="UP001596233">
    <property type="component" value="Unassembled WGS sequence"/>
</dbReference>
<name>A0ABW1V8J7_9BACL</name>
<gene>
    <name evidence="1" type="ORF">ACFP56_14870</name>
</gene>
<sequence>MSTSSYVYGLSNSCNTLIQSAQNCSTQMQQAIRGRDTYWTGLGSEELEGRIYTWIQSMQQLQSNLTSIQSSLSSYADRLYQQEQAAIAAAERAAAERAAAERTAAEKATAASRNYRY</sequence>